<gene>
    <name evidence="1" type="ORF">X975_10768</name>
</gene>
<accession>A0A087UWB2</accession>
<evidence type="ECO:0000313" key="1">
    <source>
        <dbReference type="EMBL" id="KFM81651.1"/>
    </source>
</evidence>
<dbReference type="Proteomes" id="UP000054359">
    <property type="component" value="Unassembled WGS sequence"/>
</dbReference>
<dbReference type="EMBL" id="KK121985">
    <property type="protein sequence ID" value="KFM81651.1"/>
    <property type="molecule type" value="Genomic_DNA"/>
</dbReference>
<protein>
    <submittedName>
        <fullName evidence="1">Uncharacterized protein</fullName>
    </submittedName>
</protein>
<reference evidence="1 2" key="1">
    <citation type="submission" date="2013-11" db="EMBL/GenBank/DDBJ databases">
        <title>Genome sequencing of Stegodyphus mimosarum.</title>
        <authorList>
            <person name="Bechsgaard J."/>
        </authorList>
    </citation>
    <scope>NUCLEOTIDE SEQUENCE [LARGE SCALE GENOMIC DNA]</scope>
</reference>
<feature type="non-terminal residue" evidence="1">
    <location>
        <position position="41"/>
    </location>
</feature>
<name>A0A087UWB2_STEMI</name>
<proteinExistence type="predicted"/>
<dbReference type="AlphaFoldDB" id="A0A087UWB2"/>
<evidence type="ECO:0000313" key="2">
    <source>
        <dbReference type="Proteomes" id="UP000054359"/>
    </source>
</evidence>
<sequence>MLLLDQELCMRLGTICLQSYLEIQQKSYLKFGIFFRKRKSS</sequence>
<keyword evidence="2" id="KW-1185">Reference proteome</keyword>
<organism evidence="1 2">
    <name type="scientific">Stegodyphus mimosarum</name>
    <name type="common">African social velvet spider</name>
    <dbReference type="NCBI Taxonomy" id="407821"/>
    <lineage>
        <taxon>Eukaryota</taxon>
        <taxon>Metazoa</taxon>
        <taxon>Ecdysozoa</taxon>
        <taxon>Arthropoda</taxon>
        <taxon>Chelicerata</taxon>
        <taxon>Arachnida</taxon>
        <taxon>Araneae</taxon>
        <taxon>Araneomorphae</taxon>
        <taxon>Entelegynae</taxon>
        <taxon>Eresoidea</taxon>
        <taxon>Eresidae</taxon>
        <taxon>Stegodyphus</taxon>
    </lineage>
</organism>